<proteinExistence type="predicted"/>
<dbReference type="EMBL" id="LXQA010170005">
    <property type="protein sequence ID" value="MCI29063.1"/>
    <property type="molecule type" value="Genomic_DNA"/>
</dbReference>
<keyword evidence="2" id="KW-1185">Reference proteome</keyword>
<evidence type="ECO:0000313" key="1">
    <source>
        <dbReference type="EMBL" id="MCI29063.1"/>
    </source>
</evidence>
<evidence type="ECO:0000313" key="2">
    <source>
        <dbReference type="Proteomes" id="UP000265520"/>
    </source>
</evidence>
<organism evidence="1 2">
    <name type="scientific">Trifolium medium</name>
    <dbReference type="NCBI Taxonomy" id="97028"/>
    <lineage>
        <taxon>Eukaryota</taxon>
        <taxon>Viridiplantae</taxon>
        <taxon>Streptophyta</taxon>
        <taxon>Embryophyta</taxon>
        <taxon>Tracheophyta</taxon>
        <taxon>Spermatophyta</taxon>
        <taxon>Magnoliopsida</taxon>
        <taxon>eudicotyledons</taxon>
        <taxon>Gunneridae</taxon>
        <taxon>Pentapetalae</taxon>
        <taxon>rosids</taxon>
        <taxon>fabids</taxon>
        <taxon>Fabales</taxon>
        <taxon>Fabaceae</taxon>
        <taxon>Papilionoideae</taxon>
        <taxon>50 kb inversion clade</taxon>
        <taxon>NPAAA clade</taxon>
        <taxon>Hologalegina</taxon>
        <taxon>IRL clade</taxon>
        <taxon>Trifolieae</taxon>
        <taxon>Trifolium</taxon>
    </lineage>
</organism>
<name>A0A392QXI0_9FABA</name>
<reference evidence="1 2" key="1">
    <citation type="journal article" date="2018" name="Front. Plant Sci.">
        <title>Red Clover (Trifolium pratense) and Zigzag Clover (T. medium) - A Picture of Genomic Similarities and Differences.</title>
        <authorList>
            <person name="Dluhosova J."/>
            <person name="Istvanek J."/>
            <person name="Nedelnik J."/>
            <person name="Repkova J."/>
        </authorList>
    </citation>
    <scope>NUCLEOTIDE SEQUENCE [LARGE SCALE GENOMIC DNA]</scope>
    <source>
        <strain evidence="2">cv. 10/8</strain>
        <tissue evidence="1">Leaf</tissue>
    </source>
</reference>
<feature type="non-terminal residue" evidence="1">
    <location>
        <position position="63"/>
    </location>
</feature>
<dbReference type="Proteomes" id="UP000265520">
    <property type="component" value="Unassembled WGS sequence"/>
</dbReference>
<sequence length="63" mass="7089">MYYKAGGKFKELVNDDGAMEMVTESIDNGIVDLYVAALHVKSVKVTINDENTVIDYNQFLVKM</sequence>
<protein>
    <submittedName>
        <fullName evidence="1">Uncharacterized protein</fullName>
    </submittedName>
</protein>
<dbReference type="AlphaFoldDB" id="A0A392QXI0"/>
<accession>A0A392QXI0</accession>
<comment type="caution">
    <text evidence="1">The sequence shown here is derived from an EMBL/GenBank/DDBJ whole genome shotgun (WGS) entry which is preliminary data.</text>
</comment>